<dbReference type="Gene3D" id="3.90.1170.20">
    <property type="entry name" value="Quinolinate phosphoribosyl transferase, N-terminal domain"/>
    <property type="match status" value="1"/>
</dbReference>
<dbReference type="SUPFAM" id="SSF54675">
    <property type="entry name" value="Nicotinate/Quinolinate PRTase N-terminal domain-like"/>
    <property type="match status" value="1"/>
</dbReference>
<dbReference type="FunFam" id="3.20.20.70:FF:000030">
    <property type="entry name" value="Nicotinate-nucleotide pyrophosphorylase, carboxylating"/>
    <property type="match status" value="1"/>
</dbReference>
<gene>
    <name evidence="16" type="ordered locus">Desru_0243</name>
</gene>
<dbReference type="InterPro" id="IPR036068">
    <property type="entry name" value="Nicotinate_pribotase-like_C"/>
</dbReference>
<evidence type="ECO:0000256" key="13">
    <source>
        <dbReference type="PIRSR" id="PIRSR006250-1"/>
    </source>
</evidence>
<dbReference type="FunFam" id="3.90.1170.20:FF:000001">
    <property type="entry name" value="Nicotinate-nucleotide diphosphorylase (Carboxylating)"/>
    <property type="match status" value="1"/>
</dbReference>
<dbReference type="PANTHER" id="PTHR32179">
    <property type="entry name" value="NICOTINATE-NUCLEOTIDE PYROPHOSPHORYLASE [CARBOXYLATING]"/>
    <property type="match status" value="1"/>
</dbReference>
<dbReference type="InterPro" id="IPR022412">
    <property type="entry name" value="Quinolinate_PRibosylTrfase_N"/>
</dbReference>
<evidence type="ECO:0000256" key="5">
    <source>
        <dbReference type="ARBA" id="ARBA00011944"/>
    </source>
</evidence>
<organism evidence="16 17">
    <name type="scientific">Desulforamulus ruminis (strain ATCC 23193 / DSM 2154 / NCIMB 8452 / DL)</name>
    <name type="common">Desulfotomaculum ruminis</name>
    <dbReference type="NCBI Taxonomy" id="696281"/>
    <lineage>
        <taxon>Bacteria</taxon>
        <taxon>Bacillati</taxon>
        <taxon>Bacillota</taxon>
        <taxon>Clostridia</taxon>
        <taxon>Eubacteriales</taxon>
        <taxon>Peptococcaceae</taxon>
        <taxon>Desulforamulus</taxon>
    </lineage>
</organism>
<evidence type="ECO:0000256" key="6">
    <source>
        <dbReference type="ARBA" id="ARBA00022642"/>
    </source>
</evidence>
<comment type="subunit">
    <text evidence="4">Hexamer formed by 3 homodimers.</text>
</comment>
<protein>
    <recommendedName>
        <fullName evidence="11">Probable nicotinate-nucleotide pyrophosphorylase [carboxylating]</fullName>
        <ecNumber evidence="5">2.4.2.19</ecNumber>
    </recommendedName>
    <alternativeName>
        <fullName evidence="9">Quinolinate phosphoribosyltransferase [decarboxylating]</fullName>
    </alternativeName>
</protein>
<evidence type="ECO:0000256" key="11">
    <source>
        <dbReference type="ARBA" id="ARBA00069173"/>
    </source>
</evidence>
<keyword evidence="6" id="KW-0662">Pyridine nucleotide biosynthesis</keyword>
<evidence type="ECO:0000256" key="10">
    <source>
        <dbReference type="ARBA" id="ARBA00047445"/>
    </source>
</evidence>
<dbReference type="InterPro" id="IPR037128">
    <property type="entry name" value="Quinolinate_PRibosylTase_N_sf"/>
</dbReference>
<evidence type="ECO:0000256" key="4">
    <source>
        <dbReference type="ARBA" id="ARBA00011218"/>
    </source>
</evidence>
<reference evidence="17" key="1">
    <citation type="submission" date="2011-05" db="EMBL/GenBank/DDBJ databases">
        <title>Complete sequence of Desulfotomaculum ruminis DSM 2154.</title>
        <authorList>
            <person name="Lucas S."/>
            <person name="Copeland A."/>
            <person name="Lapidus A."/>
            <person name="Cheng J.-F."/>
            <person name="Goodwin L."/>
            <person name="Pitluck S."/>
            <person name="Lu M."/>
            <person name="Detter J.C."/>
            <person name="Han C."/>
            <person name="Tapia R."/>
            <person name="Land M."/>
            <person name="Hauser L."/>
            <person name="Kyrpides N."/>
            <person name="Ivanova N."/>
            <person name="Mikhailova N."/>
            <person name="Pagani I."/>
            <person name="Stams A.J.M."/>
            <person name="Plugge C.M."/>
            <person name="Muyzer G."/>
            <person name="Kuever J."/>
            <person name="Parshina S.N."/>
            <person name="Ivanova A.E."/>
            <person name="Nazina T.N."/>
            <person name="Brambilla E."/>
            <person name="Spring S."/>
            <person name="Klenk H.-P."/>
            <person name="Woyke T."/>
        </authorList>
    </citation>
    <scope>NUCLEOTIDE SEQUENCE [LARGE SCALE GENOMIC DNA]</scope>
    <source>
        <strain evidence="17">ATCC 23193 / DSM 2154 / NCIB 8452 / DL</strain>
    </source>
</reference>
<sequence length="293" mass="31575">MELNKIELKKIIEIGLAEDIGTGDITTNSTVPIGSRAKGMIYVKEPGVLAGLAVAEEVFRQMSPEVHFHHRIQDGTWVEPGTVVAEVEGDARAILTGERLALNFLQRMSGIATRTAALVEKVKLYPVRVVDTRKTTPGLRMLEKYAVRVGGGFNHRYGLYDAVLIKDNHIKVAGGITQAVLAARHNVPHTIKIEVEVEDLAGVSEALEARVDIIMLDNMDQATMREAVKLVDGRALVEASGGINEETIVAAAKAGVDLVSIGALTHSIKSLDISLDIGEIKIHKDNGAGCHKN</sequence>
<dbReference type="PANTHER" id="PTHR32179:SF3">
    <property type="entry name" value="NICOTINATE-NUCLEOTIDE PYROPHOSPHORYLASE [CARBOXYLATING]"/>
    <property type="match status" value="1"/>
</dbReference>
<comment type="function">
    <text evidence="1">Involved in the catabolism of quinolinic acid (QA).</text>
</comment>
<dbReference type="Gene3D" id="3.20.20.70">
    <property type="entry name" value="Aldolase class I"/>
    <property type="match status" value="1"/>
</dbReference>
<dbReference type="SUPFAM" id="SSF51690">
    <property type="entry name" value="Nicotinate/Quinolinate PRTase C-terminal domain-like"/>
    <property type="match status" value="1"/>
</dbReference>
<dbReference type="InterPro" id="IPR002638">
    <property type="entry name" value="Quinolinate_PRibosylTrfase_C"/>
</dbReference>
<name>F6DNK1_DESRL</name>
<dbReference type="InterPro" id="IPR004393">
    <property type="entry name" value="NadC"/>
</dbReference>
<keyword evidence="17" id="KW-1185">Reference proteome</keyword>
<feature type="binding site" evidence="13">
    <location>
        <begin position="240"/>
        <end position="242"/>
    </location>
    <ligand>
        <name>substrate</name>
    </ligand>
</feature>
<evidence type="ECO:0000313" key="17">
    <source>
        <dbReference type="Proteomes" id="UP000009234"/>
    </source>
</evidence>
<feature type="binding site" evidence="13">
    <location>
        <begin position="132"/>
        <end position="134"/>
    </location>
    <ligand>
        <name>substrate</name>
    </ligand>
</feature>
<dbReference type="RefSeq" id="WP_013840318.1">
    <property type="nucleotide sequence ID" value="NC_015589.1"/>
</dbReference>
<dbReference type="Pfam" id="PF02749">
    <property type="entry name" value="QRPTase_N"/>
    <property type="match status" value="1"/>
</dbReference>
<feature type="binding site" evidence="13">
    <location>
        <position position="156"/>
    </location>
    <ligand>
        <name>substrate</name>
    </ligand>
</feature>
<feature type="domain" description="Quinolinate phosphoribosyl transferase N-terminal" evidence="15">
    <location>
        <begin position="24"/>
        <end position="109"/>
    </location>
</feature>
<dbReference type="GO" id="GO:0034213">
    <property type="term" value="P:quinolinate catabolic process"/>
    <property type="evidence" value="ECO:0007669"/>
    <property type="project" value="TreeGrafter"/>
</dbReference>
<feature type="binding site" evidence="13">
    <location>
        <position position="217"/>
    </location>
    <ligand>
        <name>substrate</name>
    </ligand>
</feature>
<evidence type="ECO:0000256" key="3">
    <source>
        <dbReference type="ARBA" id="ARBA00009400"/>
    </source>
</evidence>
<dbReference type="GO" id="GO:0004514">
    <property type="term" value="F:nicotinate-nucleotide diphosphorylase (carboxylating) activity"/>
    <property type="evidence" value="ECO:0007669"/>
    <property type="project" value="UniProtKB-EC"/>
</dbReference>
<dbReference type="OrthoDB" id="9782546at2"/>
<dbReference type="InterPro" id="IPR027277">
    <property type="entry name" value="NadC/ModD"/>
</dbReference>
<keyword evidence="8 12" id="KW-0808">Transferase</keyword>
<evidence type="ECO:0000256" key="12">
    <source>
        <dbReference type="PIRNR" id="PIRNR006250"/>
    </source>
</evidence>
<dbReference type="CDD" id="cd01572">
    <property type="entry name" value="QPRTase"/>
    <property type="match status" value="1"/>
</dbReference>
<evidence type="ECO:0000256" key="8">
    <source>
        <dbReference type="ARBA" id="ARBA00022679"/>
    </source>
</evidence>
<evidence type="ECO:0000256" key="9">
    <source>
        <dbReference type="ARBA" id="ARBA00033102"/>
    </source>
</evidence>
<evidence type="ECO:0000259" key="14">
    <source>
        <dbReference type="Pfam" id="PF01729"/>
    </source>
</evidence>
<feature type="binding site" evidence="13">
    <location>
        <position position="99"/>
    </location>
    <ligand>
        <name>substrate</name>
    </ligand>
</feature>
<dbReference type="NCBIfam" id="TIGR00078">
    <property type="entry name" value="nadC"/>
    <property type="match status" value="1"/>
</dbReference>
<comment type="similarity">
    <text evidence="3 12">Belongs to the NadC/ModD family.</text>
</comment>
<comment type="catalytic activity">
    <reaction evidence="10">
        <text>nicotinate beta-D-ribonucleotide + CO2 + diphosphate = quinolinate + 5-phospho-alpha-D-ribose 1-diphosphate + 2 H(+)</text>
        <dbReference type="Rhea" id="RHEA:12733"/>
        <dbReference type="ChEBI" id="CHEBI:15378"/>
        <dbReference type="ChEBI" id="CHEBI:16526"/>
        <dbReference type="ChEBI" id="CHEBI:29959"/>
        <dbReference type="ChEBI" id="CHEBI:33019"/>
        <dbReference type="ChEBI" id="CHEBI:57502"/>
        <dbReference type="ChEBI" id="CHEBI:58017"/>
        <dbReference type="EC" id="2.4.2.19"/>
    </reaction>
</comment>
<proteinExistence type="inferred from homology"/>
<dbReference type="Pfam" id="PF01729">
    <property type="entry name" value="QRPTase_C"/>
    <property type="match status" value="1"/>
</dbReference>
<dbReference type="EC" id="2.4.2.19" evidence="5"/>
<evidence type="ECO:0000256" key="7">
    <source>
        <dbReference type="ARBA" id="ARBA00022676"/>
    </source>
</evidence>
<feature type="domain" description="Quinolinate phosphoribosyl transferase C-terminal" evidence="14">
    <location>
        <begin position="111"/>
        <end position="276"/>
    </location>
</feature>
<dbReference type="UniPathway" id="UPA00253">
    <property type="reaction ID" value="UER00331"/>
</dbReference>
<dbReference type="EMBL" id="CP002780">
    <property type="protein sequence ID" value="AEG58541.1"/>
    <property type="molecule type" value="Genomic_DNA"/>
</dbReference>
<dbReference type="STRING" id="696281.Desru_0243"/>
<dbReference type="GO" id="GO:0005737">
    <property type="term" value="C:cytoplasm"/>
    <property type="evidence" value="ECO:0007669"/>
    <property type="project" value="TreeGrafter"/>
</dbReference>
<feature type="binding site" evidence="13">
    <location>
        <position position="196"/>
    </location>
    <ligand>
        <name>substrate</name>
    </ligand>
</feature>
<dbReference type="InterPro" id="IPR013785">
    <property type="entry name" value="Aldolase_TIM"/>
</dbReference>
<dbReference type="KEGG" id="dru:Desru_0243"/>
<dbReference type="PIRSF" id="PIRSF006250">
    <property type="entry name" value="NadC_ModD"/>
    <property type="match status" value="1"/>
</dbReference>
<reference evidence="16 17" key="2">
    <citation type="journal article" date="2012" name="Stand. Genomic Sci.">
        <title>Complete genome sequence of the sulfate-reducing firmicute Desulfotomaculum ruminis type strain (DL(T)).</title>
        <authorList>
            <person name="Spring S."/>
            <person name="Visser M."/>
            <person name="Lu M."/>
            <person name="Copeland A."/>
            <person name="Lapidus A."/>
            <person name="Lucas S."/>
            <person name="Cheng J.F."/>
            <person name="Han C."/>
            <person name="Tapia R."/>
            <person name="Goodwin L.A."/>
            <person name="Pitluck S."/>
            <person name="Ivanova N."/>
            <person name="Land M."/>
            <person name="Hauser L."/>
            <person name="Larimer F."/>
            <person name="Rohde M."/>
            <person name="Goker M."/>
            <person name="Detter J.C."/>
            <person name="Kyrpides N.C."/>
            <person name="Woyke T."/>
            <person name="Schaap P.J."/>
            <person name="Plugge C.M."/>
            <person name="Muyzer G."/>
            <person name="Kuever J."/>
            <person name="Pereira I.A."/>
            <person name="Parshina S.N."/>
            <person name="Bernier-Latmani R."/>
            <person name="Stams A.J."/>
            <person name="Klenk H.P."/>
        </authorList>
    </citation>
    <scope>NUCLEOTIDE SEQUENCE [LARGE SCALE GENOMIC DNA]</scope>
    <source>
        <strain evidence="17">ATCC 23193 / DSM 2154 / NCIB 8452 / DL</strain>
    </source>
</reference>
<feature type="binding site" evidence="13">
    <location>
        <position position="166"/>
    </location>
    <ligand>
        <name>substrate</name>
    </ligand>
</feature>
<dbReference type="GO" id="GO:0009435">
    <property type="term" value="P:NAD+ biosynthetic process"/>
    <property type="evidence" value="ECO:0007669"/>
    <property type="project" value="UniProtKB-UniPathway"/>
</dbReference>
<keyword evidence="7 12" id="KW-0328">Glycosyltransferase</keyword>
<comment type="pathway">
    <text evidence="2">Cofactor biosynthesis; NAD(+) biosynthesis; nicotinate D-ribonucleotide from quinolinate: step 1/1.</text>
</comment>
<accession>F6DNK1</accession>
<evidence type="ECO:0000259" key="15">
    <source>
        <dbReference type="Pfam" id="PF02749"/>
    </source>
</evidence>
<dbReference type="AlphaFoldDB" id="F6DNK1"/>
<dbReference type="HOGENOM" id="CLU_039622_0_1_9"/>
<dbReference type="eggNOG" id="COG0157">
    <property type="taxonomic scope" value="Bacteria"/>
</dbReference>
<dbReference type="Proteomes" id="UP000009234">
    <property type="component" value="Chromosome"/>
</dbReference>
<evidence type="ECO:0000256" key="1">
    <source>
        <dbReference type="ARBA" id="ARBA00003237"/>
    </source>
</evidence>
<evidence type="ECO:0000313" key="16">
    <source>
        <dbReference type="EMBL" id="AEG58541.1"/>
    </source>
</evidence>
<feature type="binding site" evidence="13">
    <location>
        <begin position="261"/>
        <end position="263"/>
    </location>
    <ligand>
        <name>substrate</name>
    </ligand>
</feature>
<evidence type="ECO:0000256" key="2">
    <source>
        <dbReference type="ARBA" id="ARBA00004893"/>
    </source>
</evidence>